<protein>
    <submittedName>
        <fullName evidence="4">SWIM zinc finger family protein</fullName>
    </submittedName>
</protein>
<dbReference type="RefSeq" id="WP_181957907.1">
    <property type="nucleotide sequence ID" value="NZ_SMJZ01000268.1"/>
</dbReference>
<reference evidence="4 5" key="1">
    <citation type="submission" date="2019-02" db="EMBL/GenBank/DDBJ databases">
        <title>Draft genome sequences of novel Actinobacteria.</title>
        <authorList>
            <person name="Sahin N."/>
            <person name="Ay H."/>
            <person name="Saygin H."/>
        </authorList>
    </citation>
    <scope>NUCLEOTIDE SEQUENCE [LARGE SCALE GENOMIC DNA]</scope>
    <source>
        <strain evidence="4 5">KC201</strain>
    </source>
</reference>
<evidence type="ECO:0000256" key="2">
    <source>
        <dbReference type="SAM" id="MobiDB-lite"/>
    </source>
</evidence>
<evidence type="ECO:0000313" key="5">
    <source>
        <dbReference type="Proteomes" id="UP000295157"/>
    </source>
</evidence>
<keyword evidence="1" id="KW-0862">Zinc</keyword>
<accession>A0A4R4MMV0</accession>
<evidence type="ECO:0000256" key="1">
    <source>
        <dbReference type="PROSITE-ProRule" id="PRU00325"/>
    </source>
</evidence>
<keyword evidence="1" id="KW-0863">Zinc-finger</keyword>
<dbReference type="Proteomes" id="UP000295157">
    <property type="component" value="Unassembled WGS sequence"/>
</dbReference>
<dbReference type="GO" id="GO:0008270">
    <property type="term" value="F:zinc ion binding"/>
    <property type="evidence" value="ECO:0007669"/>
    <property type="project" value="UniProtKB-KW"/>
</dbReference>
<evidence type="ECO:0000259" key="3">
    <source>
        <dbReference type="PROSITE" id="PS50966"/>
    </source>
</evidence>
<gene>
    <name evidence="4" type="ORF">E1267_40025</name>
</gene>
<feature type="non-terminal residue" evidence="4">
    <location>
        <position position="134"/>
    </location>
</feature>
<dbReference type="Pfam" id="PF04434">
    <property type="entry name" value="SWIM"/>
    <property type="match status" value="1"/>
</dbReference>
<keyword evidence="1" id="KW-0479">Metal-binding</keyword>
<organism evidence="4 5">
    <name type="scientific">Nonomuraea longispora</name>
    <dbReference type="NCBI Taxonomy" id="1848320"/>
    <lineage>
        <taxon>Bacteria</taxon>
        <taxon>Bacillati</taxon>
        <taxon>Actinomycetota</taxon>
        <taxon>Actinomycetes</taxon>
        <taxon>Streptosporangiales</taxon>
        <taxon>Streptosporangiaceae</taxon>
        <taxon>Nonomuraea</taxon>
    </lineage>
</organism>
<dbReference type="EMBL" id="SMJZ01000268">
    <property type="protein sequence ID" value="TDB97280.1"/>
    <property type="molecule type" value="Genomic_DNA"/>
</dbReference>
<dbReference type="AlphaFoldDB" id="A0A4R4MMV0"/>
<proteinExistence type="predicted"/>
<dbReference type="InterPro" id="IPR007527">
    <property type="entry name" value="Znf_SWIM"/>
</dbReference>
<evidence type="ECO:0000313" key="4">
    <source>
        <dbReference type="EMBL" id="TDB97280.1"/>
    </source>
</evidence>
<feature type="region of interest" description="Disordered" evidence="2">
    <location>
        <begin position="108"/>
        <end position="134"/>
    </location>
</feature>
<sequence>MIERWSRDQVLALAPDASSQKAAQGLATAGKWSSRGTTGTVLYGACKGSGAELYLTCVDLTEPAYRCGCPSRKFPCKHTLGLLLLWSAGEVPAQEAAPRWVTEWVETRAERASRPAARSEAAGRRPVDDSGRPR</sequence>
<keyword evidence="5" id="KW-1185">Reference proteome</keyword>
<comment type="caution">
    <text evidence="4">The sequence shown here is derived from an EMBL/GenBank/DDBJ whole genome shotgun (WGS) entry which is preliminary data.</text>
</comment>
<name>A0A4R4MMV0_9ACTN</name>
<feature type="domain" description="SWIM-type" evidence="3">
    <location>
        <begin position="54"/>
        <end position="87"/>
    </location>
</feature>
<feature type="compositionally biased region" description="Basic and acidic residues" evidence="2">
    <location>
        <begin position="121"/>
        <end position="134"/>
    </location>
</feature>
<dbReference type="PROSITE" id="PS50966">
    <property type="entry name" value="ZF_SWIM"/>
    <property type="match status" value="1"/>
</dbReference>